<dbReference type="PANTHER" id="PTHR12461">
    <property type="entry name" value="HYPOXIA-INDUCIBLE FACTOR 1 ALPHA INHIBITOR-RELATED"/>
    <property type="match status" value="1"/>
</dbReference>
<proteinExistence type="predicted"/>
<dbReference type="SMART" id="SM00558">
    <property type="entry name" value="JmjC"/>
    <property type="match status" value="1"/>
</dbReference>
<keyword evidence="3" id="KW-1185">Reference proteome</keyword>
<evidence type="ECO:0000259" key="1">
    <source>
        <dbReference type="PROSITE" id="PS51184"/>
    </source>
</evidence>
<protein>
    <submittedName>
        <fullName evidence="2">Cupin-like domain-containing protein</fullName>
    </submittedName>
</protein>
<dbReference type="Gene3D" id="2.60.120.650">
    <property type="entry name" value="Cupin"/>
    <property type="match status" value="1"/>
</dbReference>
<organism evidence="2 3">
    <name type="scientific">Sphingomonas telluris</name>
    <dbReference type="NCBI Taxonomy" id="2907998"/>
    <lineage>
        <taxon>Bacteria</taxon>
        <taxon>Pseudomonadati</taxon>
        <taxon>Pseudomonadota</taxon>
        <taxon>Alphaproteobacteria</taxon>
        <taxon>Sphingomonadales</taxon>
        <taxon>Sphingomonadaceae</taxon>
        <taxon>Sphingomonas</taxon>
    </lineage>
</organism>
<comment type="caution">
    <text evidence="2">The sequence shown here is derived from an EMBL/GenBank/DDBJ whole genome shotgun (WGS) entry which is preliminary data.</text>
</comment>
<feature type="domain" description="JmjC" evidence="1">
    <location>
        <begin position="105"/>
        <end position="270"/>
    </location>
</feature>
<dbReference type="Pfam" id="PF13621">
    <property type="entry name" value="Cupin_8"/>
    <property type="match status" value="1"/>
</dbReference>
<dbReference type="Proteomes" id="UP001203058">
    <property type="component" value="Unassembled WGS sequence"/>
</dbReference>
<dbReference type="InterPro" id="IPR003347">
    <property type="entry name" value="JmjC_dom"/>
</dbReference>
<evidence type="ECO:0000313" key="3">
    <source>
        <dbReference type="Proteomes" id="UP001203058"/>
    </source>
</evidence>
<dbReference type="PANTHER" id="PTHR12461:SF105">
    <property type="entry name" value="HYPOXIA-INDUCIBLE FACTOR 1-ALPHA INHIBITOR"/>
    <property type="match status" value="1"/>
</dbReference>
<dbReference type="InterPro" id="IPR041667">
    <property type="entry name" value="Cupin_8"/>
</dbReference>
<dbReference type="RefSeq" id="WP_241447282.1">
    <property type="nucleotide sequence ID" value="NZ_JAKZHW010000001.1"/>
</dbReference>
<dbReference type="EMBL" id="JAKZHW010000001">
    <property type="protein sequence ID" value="MCH8616485.1"/>
    <property type="molecule type" value="Genomic_DNA"/>
</dbReference>
<gene>
    <name evidence="2" type="ORF">LZ016_10280</name>
</gene>
<dbReference type="PROSITE" id="PS51184">
    <property type="entry name" value="JMJC"/>
    <property type="match status" value="1"/>
</dbReference>
<evidence type="ECO:0000313" key="2">
    <source>
        <dbReference type="EMBL" id="MCH8616485.1"/>
    </source>
</evidence>
<dbReference type="SUPFAM" id="SSF51197">
    <property type="entry name" value="Clavaminate synthase-like"/>
    <property type="match status" value="1"/>
</dbReference>
<sequence>MQPVAEFHDVNRERFDTMVVPRGRPAVLRGLVADWPAVQAARQGYEALADYLRGVASEEPFEAWFGAPEIGGRFGYNEAFDGYNHERRLATVGQLLDLLMRQRGHDAPYSMYAGGIPIRKHLPGLMPDIGVPLLDKSRETLISLWLGNRTRVAPHWDLPQNLACVIAGRRRFTLFPTEQLKNLYVGPLDFTLAGQPTSLVDLDNPDFERHPRFREALQVAETVELAPGDALYLPSLWWHAVSSLDEIGAMVNFWWRAGDPPHLSPRNALYHAVITLKDLPPKERERWRIFFNHYVFGDDGDPVEHLPEQARGILGRRTPELVARVKALLVQALSR</sequence>
<accession>A0ABS9VNC8</accession>
<reference evidence="2 3" key="1">
    <citation type="submission" date="2022-03" db="EMBL/GenBank/DDBJ databases">
        <authorList>
            <person name="Jo J.-H."/>
            <person name="Im W.-T."/>
        </authorList>
    </citation>
    <scope>NUCLEOTIDE SEQUENCE [LARGE SCALE GENOMIC DNA]</scope>
    <source>
        <strain evidence="2 3">SM33</strain>
    </source>
</reference>
<name>A0ABS9VNC8_9SPHN</name>